<dbReference type="CDD" id="cd00063">
    <property type="entry name" value="FN3"/>
    <property type="match status" value="2"/>
</dbReference>
<reference evidence="7" key="1">
    <citation type="submission" date="2023-10" db="EMBL/GenBank/DDBJ databases">
        <title>Genome assembly of Pristionchus species.</title>
        <authorList>
            <person name="Yoshida K."/>
            <person name="Sommer R.J."/>
        </authorList>
    </citation>
    <scope>NUCLEOTIDE SEQUENCE</scope>
    <source>
        <strain evidence="7">RS0144</strain>
    </source>
</reference>
<evidence type="ECO:0000313" key="8">
    <source>
        <dbReference type="Proteomes" id="UP001432027"/>
    </source>
</evidence>
<dbReference type="Pfam" id="PF13927">
    <property type="entry name" value="Ig_3"/>
    <property type="match status" value="1"/>
</dbReference>
<dbReference type="SMART" id="SM00408">
    <property type="entry name" value="IGc2"/>
    <property type="match status" value="3"/>
</dbReference>
<dbReference type="SUPFAM" id="SSF49265">
    <property type="entry name" value="Fibronectin type III"/>
    <property type="match status" value="1"/>
</dbReference>
<feature type="domain" description="Fibronectin type-III" evidence="6">
    <location>
        <begin position="552"/>
        <end position="649"/>
    </location>
</feature>
<keyword evidence="2" id="KW-1015">Disulfide bond</keyword>
<evidence type="ECO:0000259" key="6">
    <source>
        <dbReference type="PROSITE" id="PS50853"/>
    </source>
</evidence>
<dbReference type="EMBL" id="BTSX01000006">
    <property type="protein sequence ID" value="GMT07076.1"/>
    <property type="molecule type" value="Genomic_DNA"/>
</dbReference>
<feature type="domain" description="Ig-like" evidence="5">
    <location>
        <begin position="104"/>
        <end position="206"/>
    </location>
</feature>
<dbReference type="Gene3D" id="2.60.40.10">
    <property type="entry name" value="Immunoglobulins"/>
    <property type="match status" value="6"/>
</dbReference>
<dbReference type="Proteomes" id="UP001432027">
    <property type="component" value="Unassembled WGS sequence"/>
</dbReference>
<keyword evidence="8" id="KW-1185">Reference proteome</keyword>
<dbReference type="PANTHER" id="PTHR44170">
    <property type="entry name" value="PROTEIN SIDEKICK"/>
    <property type="match status" value="1"/>
</dbReference>
<dbReference type="InterPro" id="IPR003599">
    <property type="entry name" value="Ig_sub"/>
</dbReference>
<evidence type="ECO:0000256" key="1">
    <source>
        <dbReference type="ARBA" id="ARBA00022737"/>
    </source>
</evidence>
<dbReference type="InterPro" id="IPR036116">
    <property type="entry name" value="FN3_sf"/>
</dbReference>
<dbReference type="PROSITE" id="PS50835">
    <property type="entry name" value="IG_LIKE"/>
    <property type="match status" value="4"/>
</dbReference>
<feature type="non-terminal residue" evidence="7">
    <location>
        <position position="1"/>
    </location>
</feature>
<dbReference type="InterPro" id="IPR003598">
    <property type="entry name" value="Ig_sub2"/>
</dbReference>
<evidence type="ECO:0000313" key="7">
    <source>
        <dbReference type="EMBL" id="GMT07076.1"/>
    </source>
</evidence>
<evidence type="ECO:0000256" key="4">
    <source>
        <dbReference type="SAM" id="Phobius"/>
    </source>
</evidence>
<dbReference type="InterPro" id="IPR007110">
    <property type="entry name" value="Ig-like_dom"/>
</dbReference>
<organism evidence="7 8">
    <name type="scientific">Pristionchus entomophagus</name>
    <dbReference type="NCBI Taxonomy" id="358040"/>
    <lineage>
        <taxon>Eukaryota</taxon>
        <taxon>Metazoa</taxon>
        <taxon>Ecdysozoa</taxon>
        <taxon>Nematoda</taxon>
        <taxon>Chromadorea</taxon>
        <taxon>Rhabditida</taxon>
        <taxon>Rhabditina</taxon>
        <taxon>Diplogasteromorpha</taxon>
        <taxon>Diplogasteroidea</taxon>
        <taxon>Neodiplogasteridae</taxon>
        <taxon>Pristionchus</taxon>
    </lineage>
</organism>
<feature type="domain" description="Ig-like" evidence="5">
    <location>
        <begin position="7"/>
        <end position="83"/>
    </location>
</feature>
<dbReference type="CDD" id="cd00096">
    <property type="entry name" value="Ig"/>
    <property type="match status" value="3"/>
</dbReference>
<dbReference type="SUPFAM" id="SSF48726">
    <property type="entry name" value="Immunoglobulin"/>
    <property type="match status" value="4"/>
</dbReference>
<protein>
    <recommendedName>
        <fullName evidence="9">Immunoglobulin</fullName>
    </recommendedName>
</protein>
<feature type="domain" description="Fibronectin type-III" evidence="6">
    <location>
        <begin position="657"/>
        <end position="749"/>
    </location>
</feature>
<dbReference type="SMART" id="SM00060">
    <property type="entry name" value="FN3"/>
    <property type="match status" value="2"/>
</dbReference>
<gene>
    <name evidence="7" type="ORF">PENTCL1PPCAC_29250</name>
</gene>
<evidence type="ECO:0000256" key="3">
    <source>
        <dbReference type="SAM" id="MobiDB-lite"/>
    </source>
</evidence>
<feature type="transmembrane region" description="Helical" evidence="4">
    <location>
        <begin position="776"/>
        <end position="798"/>
    </location>
</feature>
<dbReference type="GO" id="GO:0016020">
    <property type="term" value="C:membrane"/>
    <property type="evidence" value="ECO:0007669"/>
    <property type="project" value="UniProtKB-SubCell"/>
</dbReference>
<accession>A0AAV5UJ38</accession>
<evidence type="ECO:0000259" key="5">
    <source>
        <dbReference type="PROSITE" id="PS50835"/>
    </source>
</evidence>
<dbReference type="AlphaFoldDB" id="A0AAV5UJ38"/>
<name>A0AAV5UJ38_9BILA</name>
<dbReference type="PROSITE" id="PS50853">
    <property type="entry name" value="FN3"/>
    <property type="match status" value="2"/>
</dbReference>
<feature type="domain" description="Ig-like" evidence="5">
    <location>
        <begin position="233"/>
        <end position="306"/>
    </location>
</feature>
<dbReference type="SMART" id="SM00409">
    <property type="entry name" value="IG"/>
    <property type="match status" value="4"/>
</dbReference>
<dbReference type="GO" id="GO:0098609">
    <property type="term" value="P:cell-cell adhesion"/>
    <property type="evidence" value="ECO:0007669"/>
    <property type="project" value="TreeGrafter"/>
</dbReference>
<proteinExistence type="predicted"/>
<evidence type="ECO:0008006" key="9">
    <source>
        <dbReference type="Google" id="ProtNLM"/>
    </source>
</evidence>
<evidence type="ECO:0000256" key="2">
    <source>
        <dbReference type="ARBA" id="ARBA00023157"/>
    </source>
</evidence>
<dbReference type="InterPro" id="IPR013783">
    <property type="entry name" value="Ig-like_fold"/>
</dbReference>
<comment type="caution">
    <text evidence="7">The sequence shown here is derived from an EMBL/GenBank/DDBJ whole genome shotgun (WGS) entry which is preliminary data.</text>
</comment>
<sequence length="1078" mass="120219">SDTYDLPSLHVSANQDFLTRGNPTVLTCRVLDGWRFRELSDVFWLRDGQPLEVGDHTEYVPGPDNTLTIQSLKHFMEGEFQCQGWILEVVLSNAQNVDANLISPPLKLRKARITKFEKTKEVTIYVRPGSVARLPCPGMPDVVPGPPEILFERENLNETLGSSAGNSRFLSSTSGMQIAMVQPSDAGKYFCIVRNDFTRQEKKSMTAVELKVVTNNDPENARMPPERMEVSWPEGRMSSAERPIQLEVVHNNNILIECVVKNARISWHRTNRTLNVGSAKDSRIRQVFGNLQIKDLQMNDAGIYVCKGQSLFNDKDEVLVYYEVIVHQPSDVVLHLTQATFDRSWEISCYAQNLRYEIPMVFVNSTPLIDAVERMGIPTVTNFYTNPINVTMMSRNNFSGTVQCISRPAMEEAEIYGIGLERGRSKNYYVLPDDERNTGAIVRGPTNMTVVEGETVELICKIKRVLLRLWKKESENIKLNDSRVKLLSSNSLRITNATVEDEGWYTCVVEDENREKFSETAYLSVVSLVAAKPTAFDALAPTDELKPKKKIPPAKITRVSGFVIGNDVRLQWTLEDSEAVPKIATFVVQSRMEGESKWSEATHSLGHTRSTLIMNLKPQKKFKFRVIAVNEDKTASAGTETDWMETMEPQRETRPAPPLITSVVPLSSQSVRILWRHEATHNLSQATQFVISYGKEDRIDSTIKVEGAAREWTVTGLSENATYSFSILAENPAGESDRSNIVTVKTMHPDEERRGLLSLLQRGLMDMLPGTEDQRVHVLLLLTFIPLLFLMICCVCCCRYRTLRRNKNGGANKFLDTSYNIYNQQKVHRSKLTEPYDPKEFFDHDNIEEHLPLRGNNLQNEDRVSLNSRSSRRFRLANGRFPNLYGGGEEESDEEQHDGVDHLAPLENHYGLMGGGGILSYNPIGTAASTARCYSADTGVSREILVPHPPNLLSNGGLPLYHPTCSTPLPHIPPLINTTCSPFKSATSVSYKTAGDAAVIAYSPASLAESGGSGSAQTRTTNADSPTHPLTDGSENGVGPRGDSSRNSQISSVDGRFQPLASSSFKSTVPPLMSTFAR</sequence>
<keyword evidence="1" id="KW-0677">Repeat</keyword>
<keyword evidence="4" id="KW-1133">Transmembrane helix</keyword>
<dbReference type="InterPro" id="IPR003961">
    <property type="entry name" value="FN3_dom"/>
</dbReference>
<keyword evidence="4" id="KW-0472">Membrane</keyword>
<dbReference type="InterPro" id="IPR036179">
    <property type="entry name" value="Ig-like_dom_sf"/>
</dbReference>
<dbReference type="Pfam" id="PF00041">
    <property type="entry name" value="fn3"/>
    <property type="match status" value="1"/>
</dbReference>
<keyword evidence="4" id="KW-0812">Transmembrane</keyword>
<feature type="region of interest" description="Disordered" evidence="3">
    <location>
        <begin position="1009"/>
        <end position="1078"/>
    </location>
</feature>
<dbReference type="PANTHER" id="PTHR44170:SF6">
    <property type="entry name" value="CONTACTIN"/>
    <property type="match status" value="1"/>
</dbReference>
<feature type="domain" description="Ig-like" evidence="5">
    <location>
        <begin position="432"/>
        <end position="524"/>
    </location>
</feature>